<dbReference type="InParanoid" id="A0A1X7UMM0"/>
<keyword evidence="3" id="KW-0862">Zinc</keyword>
<dbReference type="GO" id="GO:0005689">
    <property type="term" value="C:U12-type spliceosomal complex"/>
    <property type="evidence" value="ECO:0007669"/>
    <property type="project" value="TreeGrafter"/>
</dbReference>
<reference evidence="6" key="2">
    <citation type="submission" date="2017-05" db="UniProtKB">
        <authorList>
            <consortium name="EnsemblMetazoa"/>
        </authorList>
    </citation>
    <scope>IDENTIFICATION</scope>
</reference>
<keyword evidence="2" id="KW-0863">Zinc-finger</keyword>
<protein>
    <recommendedName>
        <fullName evidence="5">CHHC U11-48K-type domain-containing protein</fullName>
    </recommendedName>
</protein>
<dbReference type="EnsemblMetazoa" id="Aqu2.1.28657_001">
    <property type="protein sequence ID" value="Aqu2.1.28657_001"/>
    <property type="gene ID" value="Aqu2.1.28657"/>
</dbReference>
<dbReference type="PROSITE" id="PS51800">
    <property type="entry name" value="ZF_CHHC_U11_48K"/>
    <property type="match status" value="1"/>
</dbReference>
<evidence type="ECO:0000259" key="5">
    <source>
        <dbReference type="PROSITE" id="PS51800"/>
    </source>
</evidence>
<proteinExistence type="predicted"/>
<accession>A0A1X7UMM0</accession>
<keyword evidence="1" id="KW-0479">Metal-binding</keyword>
<feature type="compositionally biased region" description="Basic and acidic residues" evidence="4">
    <location>
        <begin position="409"/>
        <end position="429"/>
    </location>
</feature>
<dbReference type="Proteomes" id="UP000007879">
    <property type="component" value="Unassembled WGS sequence"/>
</dbReference>
<evidence type="ECO:0000256" key="4">
    <source>
        <dbReference type="SAM" id="MobiDB-lite"/>
    </source>
</evidence>
<dbReference type="GO" id="GO:0008270">
    <property type="term" value="F:zinc ion binding"/>
    <property type="evidence" value="ECO:0007669"/>
    <property type="project" value="UniProtKB-KW"/>
</dbReference>
<keyword evidence="7" id="KW-1185">Reference proteome</keyword>
<dbReference type="OrthoDB" id="69229at2759"/>
<feature type="compositionally biased region" description="Basic residues" evidence="4">
    <location>
        <begin position="541"/>
        <end position="551"/>
    </location>
</feature>
<reference evidence="7" key="1">
    <citation type="journal article" date="2010" name="Nature">
        <title>The Amphimedon queenslandica genome and the evolution of animal complexity.</title>
        <authorList>
            <person name="Srivastava M."/>
            <person name="Simakov O."/>
            <person name="Chapman J."/>
            <person name="Fahey B."/>
            <person name="Gauthier M.E."/>
            <person name="Mitros T."/>
            <person name="Richards G.S."/>
            <person name="Conaco C."/>
            <person name="Dacre M."/>
            <person name="Hellsten U."/>
            <person name="Larroux C."/>
            <person name="Putnam N.H."/>
            <person name="Stanke M."/>
            <person name="Adamska M."/>
            <person name="Darling A."/>
            <person name="Degnan S.M."/>
            <person name="Oakley T.H."/>
            <person name="Plachetzki D.C."/>
            <person name="Zhai Y."/>
            <person name="Adamski M."/>
            <person name="Calcino A."/>
            <person name="Cummins S.F."/>
            <person name="Goodstein D.M."/>
            <person name="Harris C."/>
            <person name="Jackson D.J."/>
            <person name="Leys S.P."/>
            <person name="Shu S."/>
            <person name="Woodcroft B.J."/>
            <person name="Vervoort M."/>
            <person name="Kosik K.S."/>
            <person name="Manning G."/>
            <person name="Degnan B.M."/>
            <person name="Rokhsar D.S."/>
        </authorList>
    </citation>
    <scope>NUCLEOTIDE SEQUENCE [LARGE SCALE GENOMIC DNA]</scope>
</reference>
<name>A0A1X7UMM0_AMPQE</name>
<feature type="region of interest" description="Disordered" evidence="4">
    <location>
        <begin position="409"/>
        <end position="551"/>
    </location>
</feature>
<evidence type="ECO:0000313" key="7">
    <source>
        <dbReference type="Proteomes" id="UP000007879"/>
    </source>
</evidence>
<dbReference type="GO" id="GO:0005654">
    <property type="term" value="C:nucleoplasm"/>
    <property type="evidence" value="ECO:0007669"/>
    <property type="project" value="TreeGrafter"/>
</dbReference>
<dbReference type="InterPro" id="IPR051591">
    <property type="entry name" value="UPF0224_FAM112_RNA_Proc"/>
</dbReference>
<feature type="compositionally biased region" description="Basic residues" evidence="4">
    <location>
        <begin position="453"/>
        <end position="520"/>
    </location>
</feature>
<dbReference type="InterPro" id="IPR022776">
    <property type="entry name" value="TRM13/UPF0224_CHHC_Znf_dom"/>
</dbReference>
<evidence type="ECO:0000256" key="1">
    <source>
        <dbReference type="ARBA" id="ARBA00022723"/>
    </source>
</evidence>
<dbReference type="STRING" id="400682.A0A1X7UMM0"/>
<dbReference type="PANTHER" id="PTHR21402:SF10">
    <property type="entry name" value="U11_U12 SMALL NUCLEAR RIBONUCLEOPROTEIN 48 KDA PROTEIN"/>
    <property type="match status" value="1"/>
</dbReference>
<evidence type="ECO:0000256" key="2">
    <source>
        <dbReference type="ARBA" id="ARBA00022771"/>
    </source>
</evidence>
<dbReference type="AlphaFoldDB" id="A0A1X7UMM0"/>
<dbReference type="KEGG" id="aqu:105313177"/>
<organism evidence="6">
    <name type="scientific">Amphimedon queenslandica</name>
    <name type="common">Sponge</name>
    <dbReference type="NCBI Taxonomy" id="400682"/>
    <lineage>
        <taxon>Eukaryota</taxon>
        <taxon>Metazoa</taxon>
        <taxon>Porifera</taxon>
        <taxon>Demospongiae</taxon>
        <taxon>Heteroscleromorpha</taxon>
        <taxon>Haplosclerida</taxon>
        <taxon>Niphatidae</taxon>
        <taxon>Amphimedon</taxon>
    </lineage>
</organism>
<evidence type="ECO:0000313" key="6">
    <source>
        <dbReference type="EnsemblMetazoa" id="Aqu2.1.28657_001"/>
    </source>
</evidence>
<feature type="domain" description="CHHC U11-48K-type" evidence="5">
    <location>
        <begin position="41"/>
        <end position="68"/>
    </location>
</feature>
<evidence type="ECO:0000256" key="3">
    <source>
        <dbReference type="ARBA" id="ARBA00022833"/>
    </source>
</evidence>
<dbReference type="PANTHER" id="PTHR21402">
    <property type="entry name" value="GAMETOCYTE SPECIFIC FACTOR 1-RELATED"/>
    <property type="match status" value="1"/>
</dbReference>
<gene>
    <name evidence="6" type="primary">105313177</name>
</gene>
<sequence>MAAMDLEKLSLFIKEKRQEIDEIMSYVGLKKEKLNETMPKLVPCTYNHHHYVPEESRDAHLKRCPYNALGMKPNEIQIFLDQLDFSDPNNEPVIIDSSISEAVQQFILNKRKESSLIPPHATHNKFSSLEGGESKKEILESNDPILLIRYIKSWTSIPRVFCQLVPTGIHPVPLKAWLFRNIPEYHSYKHEMSGDLHIVDTVMYQFNLTPNLTPDQLVGRLTPYLFGVSRSFVLSLWKFLSILKVQQEHNIADKTVEDLLPLQTEDGKPVTSLVSQIKMLASEVSTLPSLPLPMSSVLSSAEEKRVLYDYVVELGKELVGDSKDYLQDSDLFRDDAKILLAQSRGRRDEEGKSHLAQIKEMRDVKRRRASYRAKNVHITQKPIKQVFHEIIAARTEELRELWEEAHGVGNKNKNEKEDDKDIQSEDRRSPYSRSRQRRISSQYRSHERERSRSRGRNRNNRSRSRDRKRRKQSRSRERRSRSRHRSRSHERRSKSREKRSRSREKRSRSRHREHSHRSRSRSKEREKSKHHGKSKSEHKSSSHKHKHKHKT</sequence>
<dbReference type="EnsemblMetazoa" id="XM_019997946.1">
    <property type="protein sequence ID" value="XP_019853505.1"/>
    <property type="gene ID" value="LOC105313177"/>
</dbReference>
<dbReference type="GO" id="GO:0005829">
    <property type="term" value="C:cytosol"/>
    <property type="evidence" value="ECO:0007669"/>
    <property type="project" value="TreeGrafter"/>
</dbReference>